<reference evidence="3" key="1">
    <citation type="submission" date="2022-10" db="EMBL/GenBank/DDBJ databases">
        <title>The complete genomes of actinobacterial strains from the NBC collection.</title>
        <authorList>
            <person name="Joergensen T.S."/>
            <person name="Alvarez Arevalo M."/>
            <person name="Sterndorff E.B."/>
            <person name="Faurdal D."/>
            <person name="Vuksanovic O."/>
            <person name="Mourched A.-S."/>
            <person name="Charusanti P."/>
            <person name="Shaw S."/>
            <person name="Blin K."/>
            <person name="Weber T."/>
        </authorList>
    </citation>
    <scope>NUCLEOTIDE SEQUENCE</scope>
    <source>
        <strain evidence="3">NBC_00008</strain>
    </source>
</reference>
<proteinExistence type="predicted"/>
<dbReference type="Gene3D" id="1.20.59.10">
    <property type="entry name" value="Chorismate mutase"/>
    <property type="match status" value="1"/>
</dbReference>
<protein>
    <submittedName>
        <fullName evidence="3">Chorismate mutase</fullName>
    </submittedName>
</protein>
<dbReference type="SUPFAM" id="SSF48600">
    <property type="entry name" value="Chorismate mutase II"/>
    <property type="match status" value="1"/>
</dbReference>
<evidence type="ECO:0000256" key="1">
    <source>
        <dbReference type="ARBA" id="ARBA00023235"/>
    </source>
</evidence>
<name>A0AAU2VT26_9ACTN</name>
<dbReference type="PROSITE" id="PS51168">
    <property type="entry name" value="CHORISMATE_MUT_2"/>
    <property type="match status" value="1"/>
</dbReference>
<sequence length="108" mass="12055">MTGATGSCPARIDDLRGTIDALDGRIVALLAERTCVVRELTEYKRDEEQVRSPARVEQVISKVRRLADEHGVEPGIVEATYRTLITELTELQLRRLVERQAARAVDPA</sequence>
<gene>
    <name evidence="3" type="ORF">OG398_21970</name>
</gene>
<dbReference type="AlphaFoldDB" id="A0AAU2VT26"/>
<dbReference type="PANTHER" id="PTHR38041">
    <property type="entry name" value="CHORISMATE MUTASE"/>
    <property type="match status" value="1"/>
</dbReference>
<dbReference type="GO" id="GO:0009697">
    <property type="term" value="P:salicylic acid biosynthetic process"/>
    <property type="evidence" value="ECO:0007669"/>
    <property type="project" value="TreeGrafter"/>
</dbReference>
<dbReference type="InterPro" id="IPR036979">
    <property type="entry name" value="CM_dom_sf"/>
</dbReference>
<accession>A0AAU2VT26</accession>
<dbReference type="InterPro" id="IPR051331">
    <property type="entry name" value="Chorismate_mutase-related"/>
</dbReference>
<evidence type="ECO:0000259" key="2">
    <source>
        <dbReference type="PROSITE" id="PS51168"/>
    </source>
</evidence>
<dbReference type="GO" id="GO:0004106">
    <property type="term" value="F:chorismate mutase activity"/>
    <property type="evidence" value="ECO:0007669"/>
    <property type="project" value="InterPro"/>
</dbReference>
<organism evidence="3">
    <name type="scientific">Streptomyces sp. NBC_00008</name>
    <dbReference type="NCBI Taxonomy" id="2903610"/>
    <lineage>
        <taxon>Bacteria</taxon>
        <taxon>Bacillati</taxon>
        <taxon>Actinomycetota</taxon>
        <taxon>Actinomycetes</taxon>
        <taxon>Kitasatosporales</taxon>
        <taxon>Streptomycetaceae</taxon>
        <taxon>Streptomyces</taxon>
    </lineage>
</organism>
<keyword evidence="1" id="KW-0413">Isomerase</keyword>
<dbReference type="SMART" id="SM00830">
    <property type="entry name" value="CM_2"/>
    <property type="match status" value="1"/>
</dbReference>
<dbReference type="EMBL" id="CP108313">
    <property type="protein sequence ID" value="WTW70736.1"/>
    <property type="molecule type" value="Genomic_DNA"/>
</dbReference>
<dbReference type="Pfam" id="PF01817">
    <property type="entry name" value="CM_2"/>
    <property type="match status" value="1"/>
</dbReference>
<dbReference type="PANTHER" id="PTHR38041:SF1">
    <property type="entry name" value="CHORISMATE MUTASE"/>
    <property type="match status" value="1"/>
</dbReference>
<feature type="domain" description="Chorismate mutase" evidence="2">
    <location>
        <begin position="6"/>
        <end position="96"/>
    </location>
</feature>
<dbReference type="InterPro" id="IPR002701">
    <property type="entry name" value="CM_II_prokaryot"/>
</dbReference>
<dbReference type="InterPro" id="IPR036263">
    <property type="entry name" value="Chorismate_II_sf"/>
</dbReference>
<dbReference type="GO" id="GO:0046417">
    <property type="term" value="P:chorismate metabolic process"/>
    <property type="evidence" value="ECO:0007669"/>
    <property type="project" value="InterPro"/>
</dbReference>
<evidence type="ECO:0000313" key="3">
    <source>
        <dbReference type="EMBL" id="WTW70736.1"/>
    </source>
</evidence>